<keyword evidence="2" id="KW-1185">Reference proteome</keyword>
<evidence type="ECO:0000313" key="2">
    <source>
        <dbReference type="Proteomes" id="UP001062846"/>
    </source>
</evidence>
<evidence type="ECO:0000313" key="1">
    <source>
        <dbReference type="EMBL" id="KAI8556040.1"/>
    </source>
</evidence>
<organism evidence="1 2">
    <name type="scientific">Rhododendron molle</name>
    <name type="common">Chinese azalea</name>
    <name type="synonym">Azalea mollis</name>
    <dbReference type="NCBI Taxonomy" id="49168"/>
    <lineage>
        <taxon>Eukaryota</taxon>
        <taxon>Viridiplantae</taxon>
        <taxon>Streptophyta</taxon>
        <taxon>Embryophyta</taxon>
        <taxon>Tracheophyta</taxon>
        <taxon>Spermatophyta</taxon>
        <taxon>Magnoliopsida</taxon>
        <taxon>eudicotyledons</taxon>
        <taxon>Gunneridae</taxon>
        <taxon>Pentapetalae</taxon>
        <taxon>asterids</taxon>
        <taxon>Ericales</taxon>
        <taxon>Ericaceae</taxon>
        <taxon>Ericoideae</taxon>
        <taxon>Rhodoreae</taxon>
        <taxon>Rhododendron</taxon>
    </lineage>
</organism>
<accession>A0ACC0NRW8</accession>
<dbReference type="EMBL" id="CM046392">
    <property type="protein sequence ID" value="KAI8556040.1"/>
    <property type="molecule type" value="Genomic_DNA"/>
</dbReference>
<sequence length="173" mass="19699">MKFQEASSSASPCTYHVFLSFRGEDTRKTFTDHLYTALGQAIFHTFRDDDGIEKGEDIKSELEKAIRESRISIIVFSKNYASSTWCLEELVMILKRKTSGHIVLPVFYDVDPSEVGKQTGSFEEAFTRYKEKLKSETDELAKEKLKDKVGTWRAALREVTNLAGMNLQNQVDG</sequence>
<dbReference type="Proteomes" id="UP001062846">
    <property type="component" value="Chromosome 5"/>
</dbReference>
<gene>
    <name evidence="1" type="ORF">RHMOL_Rhmol05G0222100</name>
</gene>
<comment type="caution">
    <text evidence="1">The sequence shown here is derived from an EMBL/GenBank/DDBJ whole genome shotgun (WGS) entry which is preliminary data.</text>
</comment>
<name>A0ACC0NRW8_RHOML</name>
<reference evidence="1" key="1">
    <citation type="submission" date="2022-02" db="EMBL/GenBank/DDBJ databases">
        <title>Plant Genome Project.</title>
        <authorList>
            <person name="Zhang R.-G."/>
        </authorList>
    </citation>
    <scope>NUCLEOTIDE SEQUENCE</scope>
    <source>
        <strain evidence="1">AT1</strain>
    </source>
</reference>
<protein>
    <submittedName>
        <fullName evidence="1">Uncharacterized protein</fullName>
    </submittedName>
</protein>
<proteinExistence type="predicted"/>